<dbReference type="AlphaFoldDB" id="A0A9P4J916"/>
<keyword evidence="1 3" id="KW-0378">Hydrolase</keyword>
<gene>
    <name evidence="3" type="ORF">K461DRAFT_275649</name>
</gene>
<evidence type="ECO:0000313" key="4">
    <source>
        <dbReference type="Proteomes" id="UP000799439"/>
    </source>
</evidence>
<dbReference type="OrthoDB" id="284184at2759"/>
<feature type="domain" description="AB hydrolase-1" evidence="2">
    <location>
        <begin position="39"/>
        <end position="286"/>
    </location>
</feature>
<sequence length="303" mass="33861">MSAHVHAPRYGDTTVNFKGPQSSGQASVHYIEAGSTSSPILLLLHGFPSSSYQYRDTIGLLADSYHVLAPDLPGFGLTTVPEDFEYTFDNLYAVISAWIAILALKNLAIYIFDYGAPVGLRYATANPQNVKAIITQNGNAYKEGFGQDFWATIFKLWETANSAEVRKALQDNVLTLGTTKFQYTHGVPEHDLPLVNPEAWHFDYLQNLAGEKNASHQLDLFYDYRTNVDKYPAFQKYLRDSKVPVLAVWGKGDPAFIPPGAEAYKKDSPNAEVHLLDAGHFALETKRWEIVKLIKQFLGKIEQ</sequence>
<reference evidence="3" key="1">
    <citation type="journal article" date="2020" name="Stud. Mycol.">
        <title>101 Dothideomycetes genomes: a test case for predicting lifestyles and emergence of pathogens.</title>
        <authorList>
            <person name="Haridas S."/>
            <person name="Albert R."/>
            <person name="Binder M."/>
            <person name="Bloem J."/>
            <person name="Labutti K."/>
            <person name="Salamov A."/>
            <person name="Andreopoulos B."/>
            <person name="Baker S."/>
            <person name="Barry K."/>
            <person name="Bills G."/>
            <person name="Bluhm B."/>
            <person name="Cannon C."/>
            <person name="Castanera R."/>
            <person name="Culley D."/>
            <person name="Daum C."/>
            <person name="Ezra D."/>
            <person name="Gonzalez J."/>
            <person name="Henrissat B."/>
            <person name="Kuo A."/>
            <person name="Liang C."/>
            <person name="Lipzen A."/>
            <person name="Lutzoni F."/>
            <person name="Magnuson J."/>
            <person name="Mondo S."/>
            <person name="Nolan M."/>
            <person name="Ohm R."/>
            <person name="Pangilinan J."/>
            <person name="Park H.-J."/>
            <person name="Ramirez L."/>
            <person name="Alfaro M."/>
            <person name="Sun H."/>
            <person name="Tritt A."/>
            <person name="Yoshinaga Y."/>
            <person name="Zwiers L.-H."/>
            <person name="Turgeon B."/>
            <person name="Goodwin S."/>
            <person name="Spatafora J."/>
            <person name="Crous P."/>
            <person name="Grigoriev I."/>
        </authorList>
    </citation>
    <scope>NUCLEOTIDE SEQUENCE</scope>
    <source>
        <strain evidence="3">CBS 260.36</strain>
    </source>
</reference>
<dbReference type="InterPro" id="IPR051340">
    <property type="entry name" value="Haloalkane_dehalogenase"/>
</dbReference>
<evidence type="ECO:0000313" key="3">
    <source>
        <dbReference type="EMBL" id="KAF2154534.1"/>
    </source>
</evidence>
<dbReference type="Pfam" id="PF00561">
    <property type="entry name" value="Abhydrolase_1"/>
    <property type="match status" value="1"/>
</dbReference>
<name>A0A9P4J916_9PEZI</name>
<organism evidence="3 4">
    <name type="scientific">Myriangium duriaei CBS 260.36</name>
    <dbReference type="NCBI Taxonomy" id="1168546"/>
    <lineage>
        <taxon>Eukaryota</taxon>
        <taxon>Fungi</taxon>
        <taxon>Dikarya</taxon>
        <taxon>Ascomycota</taxon>
        <taxon>Pezizomycotina</taxon>
        <taxon>Dothideomycetes</taxon>
        <taxon>Dothideomycetidae</taxon>
        <taxon>Myriangiales</taxon>
        <taxon>Myriangiaceae</taxon>
        <taxon>Myriangium</taxon>
    </lineage>
</organism>
<accession>A0A9P4J916</accession>
<dbReference type="PRINTS" id="PR00412">
    <property type="entry name" value="EPOXHYDRLASE"/>
</dbReference>
<proteinExistence type="predicted"/>
<keyword evidence="4" id="KW-1185">Reference proteome</keyword>
<dbReference type="InterPro" id="IPR000639">
    <property type="entry name" value="Epox_hydrolase-like"/>
</dbReference>
<comment type="caution">
    <text evidence="3">The sequence shown here is derived from an EMBL/GenBank/DDBJ whole genome shotgun (WGS) entry which is preliminary data.</text>
</comment>
<dbReference type="Gene3D" id="3.40.50.1820">
    <property type="entry name" value="alpha/beta hydrolase"/>
    <property type="match status" value="1"/>
</dbReference>
<dbReference type="EMBL" id="ML996083">
    <property type="protein sequence ID" value="KAF2154534.1"/>
    <property type="molecule type" value="Genomic_DNA"/>
</dbReference>
<dbReference type="InterPro" id="IPR000073">
    <property type="entry name" value="AB_hydrolase_1"/>
</dbReference>
<dbReference type="PANTHER" id="PTHR42977">
    <property type="entry name" value="HYDROLASE-RELATED"/>
    <property type="match status" value="1"/>
</dbReference>
<protein>
    <submittedName>
        <fullName evidence="3">Soluble epoxide hydrolase</fullName>
    </submittedName>
</protein>
<dbReference type="GO" id="GO:0004301">
    <property type="term" value="F:epoxide hydrolase activity"/>
    <property type="evidence" value="ECO:0007669"/>
    <property type="project" value="TreeGrafter"/>
</dbReference>
<dbReference type="Proteomes" id="UP000799439">
    <property type="component" value="Unassembled WGS sequence"/>
</dbReference>
<evidence type="ECO:0000259" key="2">
    <source>
        <dbReference type="Pfam" id="PF00561"/>
    </source>
</evidence>
<evidence type="ECO:0000256" key="1">
    <source>
        <dbReference type="ARBA" id="ARBA00022801"/>
    </source>
</evidence>
<dbReference type="InterPro" id="IPR029058">
    <property type="entry name" value="AB_hydrolase_fold"/>
</dbReference>
<dbReference type="PANTHER" id="PTHR42977:SF3">
    <property type="entry name" value="AB HYDROLASE-1 DOMAIN-CONTAINING PROTEIN"/>
    <property type="match status" value="1"/>
</dbReference>
<dbReference type="SUPFAM" id="SSF53474">
    <property type="entry name" value="alpha/beta-Hydrolases"/>
    <property type="match status" value="1"/>
</dbReference>